<dbReference type="Proteomes" id="UP001501747">
    <property type="component" value="Unassembled WGS sequence"/>
</dbReference>
<dbReference type="InterPro" id="IPR022742">
    <property type="entry name" value="Hydrolase_4"/>
</dbReference>
<dbReference type="Pfam" id="PF12146">
    <property type="entry name" value="Hydrolase_4"/>
    <property type="match status" value="1"/>
</dbReference>
<proteinExistence type="predicted"/>
<dbReference type="InterPro" id="IPR029058">
    <property type="entry name" value="AB_hydrolase_fold"/>
</dbReference>
<name>A0ABP7S544_9PSEU</name>
<dbReference type="InterPro" id="IPR012354">
    <property type="entry name" value="Esterase_lipase"/>
</dbReference>
<dbReference type="EMBL" id="BAABAL010000009">
    <property type="protein sequence ID" value="GAA4006773.1"/>
    <property type="molecule type" value="Genomic_DNA"/>
</dbReference>
<evidence type="ECO:0000313" key="2">
    <source>
        <dbReference type="EMBL" id="GAA4006773.1"/>
    </source>
</evidence>
<dbReference type="SUPFAM" id="SSF53474">
    <property type="entry name" value="alpha/beta-Hydrolases"/>
    <property type="match status" value="1"/>
</dbReference>
<dbReference type="InterPro" id="IPR050228">
    <property type="entry name" value="Carboxylesterase_BioH"/>
</dbReference>
<organism evidence="2 3">
    <name type="scientific">Allokutzneria multivorans</name>
    <dbReference type="NCBI Taxonomy" id="1142134"/>
    <lineage>
        <taxon>Bacteria</taxon>
        <taxon>Bacillati</taxon>
        <taxon>Actinomycetota</taxon>
        <taxon>Actinomycetes</taxon>
        <taxon>Pseudonocardiales</taxon>
        <taxon>Pseudonocardiaceae</taxon>
        <taxon>Allokutzneria</taxon>
    </lineage>
</organism>
<dbReference type="PANTHER" id="PTHR43194">
    <property type="entry name" value="HYDROLASE ALPHA/BETA FOLD FAMILY"/>
    <property type="match status" value="1"/>
</dbReference>
<evidence type="ECO:0000259" key="1">
    <source>
        <dbReference type="Pfam" id="PF12146"/>
    </source>
</evidence>
<dbReference type="PANTHER" id="PTHR43194:SF5">
    <property type="entry name" value="PIMELOYL-[ACYL-CARRIER PROTEIN] METHYL ESTER ESTERASE"/>
    <property type="match status" value="1"/>
</dbReference>
<evidence type="ECO:0000313" key="3">
    <source>
        <dbReference type="Proteomes" id="UP001501747"/>
    </source>
</evidence>
<comment type="caution">
    <text evidence="2">The sequence shown here is derived from an EMBL/GenBank/DDBJ whole genome shotgun (WGS) entry which is preliminary data.</text>
</comment>
<feature type="domain" description="Serine aminopeptidase S33" evidence="1">
    <location>
        <begin position="21"/>
        <end position="231"/>
    </location>
</feature>
<protein>
    <submittedName>
        <fullName evidence="2">Alpha/beta fold hydrolase</fullName>
    </submittedName>
</protein>
<sequence>MVPVLTGAEPFAHEGSDDIGVLLCHGFTGTPHSMRPWAEHLAAEGFSVRVPLLPGHGTRWQDMNRTRWQHWYDRLDTHFGQLSARCRSTFVFGLSMGGTLALRLAQRHGAEVAGLALVNPSLTTLQRGARLVPLLSKVWPSVAGIADNIAKPGVHEVAYDRTPLRAAASLQQLWGVVRDDLGRVQQPLLLFRSAVDPVVPAISSRLLLDGVTSDDVTEVVLPDSYHVATLDHDAPTIFAASTEFARRVHESRVGEAA</sequence>
<keyword evidence="2" id="KW-0378">Hydrolase</keyword>
<keyword evidence="3" id="KW-1185">Reference proteome</keyword>
<reference evidence="3" key="1">
    <citation type="journal article" date="2019" name="Int. J. Syst. Evol. Microbiol.">
        <title>The Global Catalogue of Microorganisms (GCM) 10K type strain sequencing project: providing services to taxonomists for standard genome sequencing and annotation.</title>
        <authorList>
            <consortium name="The Broad Institute Genomics Platform"/>
            <consortium name="The Broad Institute Genome Sequencing Center for Infectious Disease"/>
            <person name="Wu L."/>
            <person name="Ma J."/>
        </authorList>
    </citation>
    <scope>NUCLEOTIDE SEQUENCE [LARGE SCALE GENOMIC DNA]</scope>
    <source>
        <strain evidence="3">JCM 17342</strain>
    </source>
</reference>
<dbReference type="GO" id="GO:0016787">
    <property type="term" value="F:hydrolase activity"/>
    <property type="evidence" value="ECO:0007669"/>
    <property type="project" value="UniProtKB-KW"/>
</dbReference>
<gene>
    <name evidence="2" type="ORF">GCM10022247_30660</name>
</gene>
<dbReference type="PIRSF" id="PIRSF017388">
    <property type="entry name" value="Esterase_lipase"/>
    <property type="match status" value="1"/>
</dbReference>
<dbReference type="Gene3D" id="3.40.50.1820">
    <property type="entry name" value="alpha/beta hydrolase"/>
    <property type="match status" value="1"/>
</dbReference>
<accession>A0ABP7S544</accession>